<dbReference type="Proteomes" id="UP000253664">
    <property type="component" value="Unassembled WGS sequence"/>
</dbReference>
<dbReference type="OrthoDB" id="4923341at2759"/>
<gene>
    <name evidence="3" type="ORF">L249_0650</name>
</gene>
<reference evidence="3 4" key="1">
    <citation type="journal article" date="2015" name="BMC Genomics">
        <title>Insights from the genome of Ophiocordyceps polyrhachis-furcata to pathogenicity and host specificity in insect fungi.</title>
        <authorList>
            <person name="Wichadakul D."/>
            <person name="Kobmoo N."/>
            <person name="Ingsriswang S."/>
            <person name="Tangphatsornruang S."/>
            <person name="Chantasingh D."/>
            <person name="Luangsa-ard J.J."/>
            <person name="Eurwilaichitr L."/>
        </authorList>
    </citation>
    <scope>NUCLEOTIDE SEQUENCE [LARGE SCALE GENOMIC DNA]</scope>
    <source>
        <strain evidence="3 4">BCC 54312</strain>
    </source>
</reference>
<evidence type="ECO:0000313" key="4">
    <source>
        <dbReference type="Proteomes" id="UP000253664"/>
    </source>
</evidence>
<accession>A0A367LF72</accession>
<keyword evidence="4" id="KW-1185">Reference proteome</keyword>
<feature type="region of interest" description="Disordered" evidence="1">
    <location>
        <begin position="267"/>
        <end position="355"/>
    </location>
</feature>
<keyword evidence="2" id="KW-1133">Transmembrane helix</keyword>
<evidence type="ECO:0000256" key="1">
    <source>
        <dbReference type="SAM" id="MobiDB-lite"/>
    </source>
</evidence>
<comment type="caution">
    <text evidence="3">The sequence shown here is derived from an EMBL/GenBank/DDBJ whole genome shotgun (WGS) entry which is preliminary data.</text>
</comment>
<dbReference type="AlphaFoldDB" id="A0A367LF72"/>
<sequence length="394" mass="41929">MLGKQVSTPRPAVQPSVKPHVEESEAQMNLQGQGIRRCSRSSVHGDARERKRRRRRRGRKRARQAPAGMLPNLAAPPIATAESCIPMRPVSRWHSEDDGHAAVTLEFALGPSLACYSSLEPLIPLDVFDINNDRLTKGDDKIEYSTEPMSHSITRLCPSNSASFTPEWLGNVYGMPVSVCSPPRRMELRFRDDGHLLTCYMPGTGRPLPPSFTPLDFRVEDAVTTTITMTRIIFLAGLVAAVASGLQIGSAPAVGYAMVRRDQQGDSYNAGADNNQAPVAKSGSANYGGYDSTESMEESSSGSNEQSYQEGSSEESSSGSNDSNTEDNSAATNTYGNSADGANANYPAGAASPTQGVYQNTEAPVYISEGSTPSSSRVALALGFGAVALALGLS</sequence>
<dbReference type="EMBL" id="LKCN02000007">
    <property type="protein sequence ID" value="RCI13066.1"/>
    <property type="molecule type" value="Genomic_DNA"/>
</dbReference>
<evidence type="ECO:0000313" key="3">
    <source>
        <dbReference type="EMBL" id="RCI13066.1"/>
    </source>
</evidence>
<name>A0A367LF72_9HYPO</name>
<feature type="compositionally biased region" description="Basic residues" evidence="1">
    <location>
        <begin position="50"/>
        <end position="63"/>
    </location>
</feature>
<proteinExistence type="predicted"/>
<feature type="transmembrane region" description="Helical" evidence="2">
    <location>
        <begin position="232"/>
        <end position="259"/>
    </location>
</feature>
<feature type="compositionally biased region" description="Low complexity" evidence="1">
    <location>
        <begin position="290"/>
        <end position="329"/>
    </location>
</feature>
<organism evidence="3 4">
    <name type="scientific">Ophiocordyceps polyrhachis-furcata BCC 54312</name>
    <dbReference type="NCBI Taxonomy" id="1330021"/>
    <lineage>
        <taxon>Eukaryota</taxon>
        <taxon>Fungi</taxon>
        <taxon>Dikarya</taxon>
        <taxon>Ascomycota</taxon>
        <taxon>Pezizomycotina</taxon>
        <taxon>Sordariomycetes</taxon>
        <taxon>Hypocreomycetidae</taxon>
        <taxon>Hypocreales</taxon>
        <taxon>Ophiocordycipitaceae</taxon>
        <taxon>Ophiocordyceps</taxon>
    </lineage>
</organism>
<evidence type="ECO:0000256" key="2">
    <source>
        <dbReference type="SAM" id="Phobius"/>
    </source>
</evidence>
<feature type="region of interest" description="Disordered" evidence="1">
    <location>
        <begin position="1"/>
        <end position="73"/>
    </location>
</feature>
<keyword evidence="2" id="KW-0472">Membrane</keyword>
<keyword evidence="2" id="KW-0812">Transmembrane</keyword>
<protein>
    <submittedName>
        <fullName evidence="3">Uncharacterized protein</fullName>
    </submittedName>
</protein>